<organism evidence="10 11">
    <name type="scientific">Gemmobacter lanyuensis</name>
    <dbReference type="NCBI Taxonomy" id="1054497"/>
    <lineage>
        <taxon>Bacteria</taxon>
        <taxon>Pseudomonadati</taxon>
        <taxon>Pseudomonadota</taxon>
        <taxon>Alphaproteobacteria</taxon>
        <taxon>Rhodobacterales</taxon>
        <taxon>Paracoccaceae</taxon>
        <taxon>Gemmobacter</taxon>
    </lineage>
</organism>
<dbReference type="PANTHER" id="PTHR43616">
    <property type="entry name" value="GLYCEROL DEHYDROGENASE"/>
    <property type="match status" value="1"/>
</dbReference>
<evidence type="ECO:0000256" key="9">
    <source>
        <dbReference type="ARBA" id="ARBA00023264"/>
    </source>
</evidence>
<keyword evidence="3" id="KW-0479">Metal-binding</keyword>
<keyword evidence="11" id="KW-1185">Reference proteome</keyword>
<dbReference type="InterPro" id="IPR032837">
    <property type="entry name" value="G1PDH"/>
</dbReference>
<dbReference type="Pfam" id="PF13685">
    <property type="entry name" value="Fe-ADH_2"/>
    <property type="match status" value="1"/>
</dbReference>
<dbReference type="InterPro" id="IPR016205">
    <property type="entry name" value="Glycerol_DH"/>
</dbReference>
<reference evidence="10" key="1">
    <citation type="journal article" date="2014" name="Int. J. Syst. Evol. Microbiol.">
        <title>Complete genome sequence of Corynebacterium casei LMG S-19264T (=DSM 44701T), isolated from a smear-ripened cheese.</title>
        <authorList>
            <consortium name="US DOE Joint Genome Institute (JGI-PGF)"/>
            <person name="Walter F."/>
            <person name="Albersmeier A."/>
            <person name="Kalinowski J."/>
            <person name="Ruckert C."/>
        </authorList>
    </citation>
    <scope>NUCLEOTIDE SEQUENCE</scope>
    <source>
        <strain evidence="10">KCTC 23714</strain>
    </source>
</reference>
<dbReference type="EMBL" id="BMYQ01000013">
    <property type="protein sequence ID" value="GGW41488.1"/>
    <property type="molecule type" value="Genomic_DNA"/>
</dbReference>
<sequence>MLLGLSIDDLSHLDRINAAMKRNDPRGQFADLGMKDVIIAENVLDHLIDVVARHITEAGGPGHRGADIRVVVDPVVIRRAGRDLKADVIALLSRRHRVSRVELDDGSDVLHADEPILAEAAARVKGADCIVSVGSGTLTDVAKVASVRAGVPVHVVIQTAASVDGFTDNFSVVLQNGVKRTALSRWPDAVLADVRTIAEAPAFLTAAGMGEMMSMFCAPGDWYLASELGVDGSFTPVLLELLAICGYGIEDWSRGLQSGDIAAAESLTRALSLRGIVTGTGGTTATLSGMEHLFSHMLDMVASQTHSPMSQHGAQVGVGAVIAAAAWDVFCARMSETPLTAAMLAFDLEEQLAVCRAAFADLDPTGAIGAECEGRYRSKLLALQQSWSAVEAFFADWPRHRQAHDALVFDTAKIVEYLSRGGSAMRFDALKPAPSEELTRWVIGNCQFMRERLTIADLLYLSGWLDAAGVSRIMARVDEVLAQAKGVDHAA</sequence>
<accession>A0A918J104</accession>
<dbReference type="Proteomes" id="UP000628984">
    <property type="component" value="Unassembled WGS sequence"/>
</dbReference>
<evidence type="ECO:0000256" key="8">
    <source>
        <dbReference type="ARBA" id="ARBA00023209"/>
    </source>
</evidence>
<evidence type="ECO:0000256" key="4">
    <source>
        <dbReference type="ARBA" id="ARBA00022857"/>
    </source>
</evidence>
<keyword evidence="4" id="KW-0521">NADP</keyword>
<evidence type="ECO:0000256" key="2">
    <source>
        <dbReference type="ARBA" id="ARBA00022516"/>
    </source>
</evidence>
<evidence type="ECO:0000256" key="1">
    <source>
        <dbReference type="ARBA" id="ARBA00022490"/>
    </source>
</evidence>
<keyword evidence="1" id="KW-0963">Cytoplasm</keyword>
<protein>
    <recommendedName>
        <fullName evidence="12">Glycerol-1-phosphate dehydrogenase [NAD(P)+]</fullName>
    </recommendedName>
</protein>
<dbReference type="GO" id="GO:0008654">
    <property type="term" value="P:phospholipid biosynthetic process"/>
    <property type="evidence" value="ECO:0007669"/>
    <property type="project" value="UniProtKB-KW"/>
</dbReference>
<evidence type="ECO:0000313" key="11">
    <source>
        <dbReference type="Proteomes" id="UP000628984"/>
    </source>
</evidence>
<comment type="caution">
    <text evidence="10">The sequence shown here is derived from an EMBL/GenBank/DDBJ whole genome shotgun (WGS) entry which is preliminary data.</text>
</comment>
<keyword evidence="8" id="KW-0594">Phospholipid biosynthesis</keyword>
<dbReference type="Gene3D" id="3.40.50.1970">
    <property type="match status" value="1"/>
</dbReference>
<evidence type="ECO:0008006" key="12">
    <source>
        <dbReference type="Google" id="ProtNLM"/>
    </source>
</evidence>
<dbReference type="GO" id="GO:0016614">
    <property type="term" value="F:oxidoreductase activity, acting on CH-OH group of donors"/>
    <property type="evidence" value="ECO:0007669"/>
    <property type="project" value="InterPro"/>
</dbReference>
<keyword evidence="2" id="KW-0444">Lipid biosynthesis</keyword>
<dbReference type="Gene3D" id="1.20.1090.10">
    <property type="entry name" value="Dehydroquinate synthase-like - alpha domain"/>
    <property type="match status" value="1"/>
</dbReference>
<keyword evidence="5" id="KW-0560">Oxidoreductase</keyword>
<keyword evidence="9" id="KW-1208">Phospholipid metabolism</keyword>
<dbReference type="RefSeq" id="WP_189634917.1">
    <property type="nucleotide sequence ID" value="NZ_BMYQ01000013.1"/>
</dbReference>
<dbReference type="SUPFAM" id="SSF56796">
    <property type="entry name" value="Dehydroquinate synthase-like"/>
    <property type="match status" value="1"/>
</dbReference>
<evidence type="ECO:0000256" key="5">
    <source>
        <dbReference type="ARBA" id="ARBA00023002"/>
    </source>
</evidence>
<dbReference type="GO" id="GO:0046872">
    <property type="term" value="F:metal ion binding"/>
    <property type="evidence" value="ECO:0007669"/>
    <property type="project" value="UniProtKB-KW"/>
</dbReference>
<evidence type="ECO:0000256" key="3">
    <source>
        <dbReference type="ARBA" id="ARBA00022723"/>
    </source>
</evidence>
<evidence type="ECO:0000313" key="10">
    <source>
        <dbReference type="EMBL" id="GGW41488.1"/>
    </source>
</evidence>
<evidence type="ECO:0000256" key="7">
    <source>
        <dbReference type="ARBA" id="ARBA00023098"/>
    </source>
</evidence>
<dbReference type="AlphaFoldDB" id="A0A918J104"/>
<dbReference type="PANTHER" id="PTHR43616:SF5">
    <property type="entry name" value="GLYCEROL DEHYDROGENASE 1"/>
    <property type="match status" value="1"/>
</dbReference>
<evidence type="ECO:0000256" key="6">
    <source>
        <dbReference type="ARBA" id="ARBA00023027"/>
    </source>
</evidence>
<gene>
    <name evidence="10" type="ORF">GCM10011452_32330</name>
</gene>
<keyword evidence="7" id="KW-0443">Lipid metabolism</keyword>
<proteinExistence type="predicted"/>
<keyword evidence="6" id="KW-0520">NAD</keyword>
<name>A0A918J104_9RHOB</name>
<reference evidence="10" key="2">
    <citation type="submission" date="2020-09" db="EMBL/GenBank/DDBJ databases">
        <authorList>
            <person name="Sun Q."/>
            <person name="Kim S."/>
        </authorList>
    </citation>
    <scope>NUCLEOTIDE SEQUENCE</scope>
    <source>
        <strain evidence="10">KCTC 23714</strain>
    </source>
</reference>